<evidence type="ECO:0000313" key="7">
    <source>
        <dbReference type="Proteomes" id="UP000095280"/>
    </source>
</evidence>
<accession>A0A1I8HWE2</accession>
<sequence>MSSSNKLKRKAAPPSSGSSAPASAPSSSSGSTEPPPLVPASKRLEADVDFVCSAIETRSSQGDYQLARCHLALAKCLWRDSFKVRRWAYQLARDEADWDAAAAAFMQMYAENPNEALFYQELSRVLEGVTKADGDAASTALFGRLPGRLQCELLLKYGQSVGSALEQAGLLLYAIQQYPSVAAQQGSSLVEALLAAEQDSCEDTVLNKHRKCLVVDVLPVLLDGANASSGSVQLSSKLLRKLLTMSMEFYVAVGSAQQQQQALLDSWQLSGNSWPVAGRQLADRLCHQLGLQLHQLARGQPDSVLSAAASSELDSNQIKSLAAVSLLLLAEAANRFYRLARQQSGSTSPTPPTSPQSVTSATAHQGIDASNLESASSSHAILLLHCLRPVADKLQMPTVSIARREASKAFLSASNIVWLIRDWPELQRRIDSIKDRLQRRGAVRLAWLDSIVSEHLLYIGQPAACLKELRLLASGPGAWPTEHRLYYEAQCLQLQGAMAASVRPLLACCQALSPSDGSLISLSSPAPAISLADAQPPAAAPCLAPLTCGLALRLLVATLADLLVGLASRADSSSDAPDCLIGHCLVLLQRDWPDEETEGQQQRQHQLDALLNLIRGRSSFKYCPQFADYVILPETIEELALLHNSAGIELNLFPPVNADEKKPTAVGFDARMAAQMDRCHDNLAELLYRFVRAEEKSLLEFVDQADFSEVAMTTNNKSSANNNNNQKLTDEDGSASASSSGEDSSDSDDSSVELSVSDGPDSAAQRTCKEIEDLKRERVDLLRQVKQLLEQLEQGEQEKLDMLAFCRESNEKSAACLREVVKLKNELDRQKRRVRAALAERQTAAVVGVDAATQTATISNAASTSGMVEYDSADRSLQQCLHILGGSVASAADSGRGDTNSAHSAQSEDSPDRQRRDADEFYDDVTADDEVVTAVTTAAPAQSQPPQQRQTGEDVEFGRQKLLRTSTRTKKSSGGGAAGRQDQLAREALSLPLSRWRAEHVAAWAASPTVGLAIYAERLQATVKSGDILARLTDSDMQRELAIQEPLHRRRLRLAIDRLTSPDSRAPQPAPSLDCVWLASQLLPSLGLRQLADQFRCAMVDCSLLLTLDKADLKGSQLAVRQRRYRRSLALGVALLRYVRLDWDKLVAIRQKFASNLLLYWSANCLHSWLLLWGAPVSEDRVLESGLHGAYLVWSGGDWEKPMNDLLKGAHCRKAVLMELNRLVKESLAQCDRPPQPASAASAADAASSTGGSTVSSTADLSAAPSTNNGSSQQQPKQKQQQVKQRSPSPPPPPPTQQQKKPIKPVPPVPASRASLLGGGAGGGEFRRAFRRELSSVSSAEHQQQQQKQQQQPPQAHARLSLRGGGVGISTAMPPPIAAVSKLPFKNTMI</sequence>
<evidence type="ECO:0000256" key="1">
    <source>
        <dbReference type="ARBA" id="ARBA00004123"/>
    </source>
</evidence>
<comment type="subcellular location">
    <subcellularLocation>
        <location evidence="1">Nucleus</location>
    </subcellularLocation>
</comment>
<feature type="compositionally biased region" description="Low complexity" evidence="5">
    <location>
        <begin position="1238"/>
        <end position="1260"/>
    </location>
</feature>
<feature type="compositionally biased region" description="Low complexity" evidence="5">
    <location>
        <begin position="715"/>
        <end position="725"/>
    </location>
</feature>
<dbReference type="GO" id="GO:0032039">
    <property type="term" value="C:integrator complex"/>
    <property type="evidence" value="ECO:0007669"/>
    <property type="project" value="InterPro"/>
</dbReference>
<name>A0A1I8HWE2_9PLAT</name>
<dbReference type="SUPFAM" id="SSF47769">
    <property type="entry name" value="SAM/Pointed domain"/>
    <property type="match status" value="1"/>
</dbReference>
<reference evidence="8" key="1">
    <citation type="submission" date="2016-11" db="UniProtKB">
        <authorList>
            <consortium name="WormBaseParasite"/>
        </authorList>
    </citation>
    <scope>IDENTIFICATION</scope>
</reference>
<evidence type="ECO:0000256" key="3">
    <source>
        <dbReference type="ARBA" id="ARBA00016811"/>
    </source>
</evidence>
<dbReference type="PANTHER" id="PTHR16055:SF2">
    <property type="entry name" value="INTEGRATOR COMPLEX SUBUNIT 10"/>
    <property type="match status" value="1"/>
</dbReference>
<comment type="similarity">
    <text evidence="2">Belongs to the Integrator subunit 10 family.</text>
</comment>
<dbReference type="Gene3D" id="1.10.150.50">
    <property type="entry name" value="Transcription Factor, Ets-1"/>
    <property type="match status" value="2"/>
</dbReference>
<dbReference type="Proteomes" id="UP000095280">
    <property type="component" value="Unplaced"/>
</dbReference>
<dbReference type="InterPro" id="IPR026164">
    <property type="entry name" value="Int_cplx_su10"/>
</dbReference>
<feature type="compositionally biased region" description="Basic residues" evidence="5">
    <location>
        <begin position="1"/>
        <end position="11"/>
    </location>
</feature>
<evidence type="ECO:0000313" key="8">
    <source>
        <dbReference type="WBParaSite" id="maker-uti_cns_0008321-snap-gene-0.6-mRNA-1"/>
    </source>
</evidence>
<dbReference type="InterPro" id="IPR013761">
    <property type="entry name" value="SAM/pointed_sf"/>
</dbReference>
<evidence type="ECO:0000256" key="4">
    <source>
        <dbReference type="ARBA" id="ARBA00023242"/>
    </source>
</evidence>
<feature type="compositionally biased region" description="Polar residues" evidence="5">
    <location>
        <begin position="940"/>
        <end position="950"/>
    </location>
</feature>
<evidence type="ECO:0000256" key="2">
    <source>
        <dbReference type="ARBA" id="ARBA00010391"/>
    </source>
</evidence>
<feature type="region of interest" description="Disordered" evidence="5">
    <location>
        <begin position="891"/>
        <end position="917"/>
    </location>
</feature>
<feature type="compositionally biased region" description="Basic and acidic residues" evidence="5">
    <location>
        <begin position="1325"/>
        <end position="1334"/>
    </location>
</feature>
<keyword evidence="7" id="KW-1185">Reference proteome</keyword>
<dbReference type="Pfam" id="PF21045">
    <property type="entry name" value="INT10"/>
    <property type="match status" value="1"/>
</dbReference>
<feature type="region of interest" description="Disordered" evidence="5">
    <location>
        <begin position="1232"/>
        <end position="1390"/>
    </location>
</feature>
<protein>
    <recommendedName>
        <fullName evidence="3">Integrator complex subunit 10</fullName>
    </recommendedName>
</protein>
<feature type="compositionally biased region" description="Low complexity" evidence="5">
    <location>
        <begin position="12"/>
        <end position="31"/>
    </location>
</feature>
<feature type="region of interest" description="Disordered" evidence="5">
    <location>
        <begin position="1"/>
        <end position="39"/>
    </location>
</feature>
<feature type="region of interest" description="Disordered" evidence="5">
    <location>
        <begin position="341"/>
        <end position="364"/>
    </location>
</feature>
<dbReference type="PANTHER" id="PTHR16055">
    <property type="entry name" value="INTEGRATOR COMPLEX SUBUNIT 10"/>
    <property type="match status" value="1"/>
</dbReference>
<dbReference type="PROSITE" id="PS50105">
    <property type="entry name" value="SAM_DOMAIN"/>
    <property type="match status" value="1"/>
</dbReference>
<feature type="region of interest" description="Disordered" evidence="5">
    <location>
        <begin position="713"/>
        <end position="766"/>
    </location>
</feature>
<evidence type="ECO:0000256" key="5">
    <source>
        <dbReference type="SAM" id="MobiDB-lite"/>
    </source>
</evidence>
<dbReference type="WBParaSite" id="maker-uti_cns_0008321-snap-gene-0.6-mRNA-1">
    <property type="protein sequence ID" value="maker-uti_cns_0008321-snap-gene-0.6-mRNA-1"/>
    <property type="gene ID" value="maker-uti_cns_0008321-snap-gene-0.6"/>
</dbReference>
<dbReference type="GO" id="GO:0016180">
    <property type="term" value="P:snRNA processing"/>
    <property type="evidence" value="ECO:0007669"/>
    <property type="project" value="InterPro"/>
</dbReference>
<feature type="compositionally biased region" description="Low complexity" evidence="5">
    <location>
        <begin position="1271"/>
        <end position="1287"/>
    </location>
</feature>
<proteinExistence type="inferred from homology"/>
<feature type="domain" description="SAM" evidence="6">
    <location>
        <begin position="996"/>
        <end position="1062"/>
    </location>
</feature>
<feature type="compositionally biased region" description="Low complexity" evidence="5">
    <location>
        <begin position="1343"/>
        <end position="1355"/>
    </location>
</feature>
<feature type="region of interest" description="Disordered" evidence="5">
    <location>
        <begin position="937"/>
        <end position="959"/>
    </location>
</feature>
<evidence type="ECO:0000259" key="6">
    <source>
        <dbReference type="PROSITE" id="PS50105"/>
    </source>
</evidence>
<dbReference type="InterPro" id="IPR001660">
    <property type="entry name" value="SAM"/>
</dbReference>
<dbReference type="Pfam" id="PF00536">
    <property type="entry name" value="SAM_1"/>
    <property type="match status" value="1"/>
</dbReference>
<feature type="compositionally biased region" description="Polar residues" evidence="5">
    <location>
        <begin position="897"/>
        <end position="908"/>
    </location>
</feature>
<organism evidence="7 8">
    <name type="scientific">Macrostomum lignano</name>
    <dbReference type="NCBI Taxonomy" id="282301"/>
    <lineage>
        <taxon>Eukaryota</taxon>
        <taxon>Metazoa</taxon>
        <taxon>Spiralia</taxon>
        <taxon>Lophotrochozoa</taxon>
        <taxon>Platyhelminthes</taxon>
        <taxon>Rhabditophora</taxon>
        <taxon>Macrostomorpha</taxon>
        <taxon>Macrostomida</taxon>
        <taxon>Macrostomidae</taxon>
        <taxon>Macrostomum</taxon>
    </lineage>
</organism>
<keyword evidence="4" id="KW-0539">Nucleus</keyword>